<sequence>MARNHRIFSFDVQRDQAGRIIQRIYQRTISILYIHESEISLKESLPSLPLIGILLPISNNRHITIEVSTFHAPPLTSRSNTQHLGYPVRVHPTAHYRPISTPLPIHSPIQQSLLFSFSLPVRLFLCTYP</sequence>
<name>A0ABP1D2U9_9APHY</name>
<dbReference type="Proteomes" id="UP001497453">
    <property type="component" value="Chromosome 2"/>
</dbReference>
<gene>
    <name evidence="1" type="ORF">GFSPODELE1_LOCUS3529</name>
</gene>
<organism evidence="1 2">
    <name type="scientific">Somion occarium</name>
    <dbReference type="NCBI Taxonomy" id="3059160"/>
    <lineage>
        <taxon>Eukaryota</taxon>
        <taxon>Fungi</taxon>
        <taxon>Dikarya</taxon>
        <taxon>Basidiomycota</taxon>
        <taxon>Agaricomycotina</taxon>
        <taxon>Agaricomycetes</taxon>
        <taxon>Polyporales</taxon>
        <taxon>Cerrenaceae</taxon>
        <taxon>Somion</taxon>
    </lineage>
</organism>
<dbReference type="EMBL" id="OZ037945">
    <property type="protein sequence ID" value="CAL1701323.1"/>
    <property type="molecule type" value="Genomic_DNA"/>
</dbReference>
<evidence type="ECO:0000313" key="2">
    <source>
        <dbReference type="Proteomes" id="UP001497453"/>
    </source>
</evidence>
<reference evidence="2" key="1">
    <citation type="submission" date="2024-04" db="EMBL/GenBank/DDBJ databases">
        <authorList>
            <person name="Shaw F."/>
            <person name="Minotto A."/>
        </authorList>
    </citation>
    <scope>NUCLEOTIDE SEQUENCE [LARGE SCALE GENOMIC DNA]</scope>
</reference>
<evidence type="ECO:0000313" key="1">
    <source>
        <dbReference type="EMBL" id="CAL1701323.1"/>
    </source>
</evidence>
<keyword evidence="2" id="KW-1185">Reference proteome</keyword>
<protein>
    <submittedName>
        <fullName evidence="1">Uncharacterized protein</fullName>
    </submittedName>
</protein>
<accession>A0ABP1D2U9</accession>
<proteinExistence type="predicted"/>